<dbReference type="RefSeq" id="WP_194738575.1">
    <property type="nucleotide sequence ID" value="NZ_JADKYY010000002.1"/>
</dbReference>
<dbReference type="Gene3D" id="3.90.950.20">
    <property type="entry name" value="CinA-like"/>
    <property type="match status" value="1"/>
</dbReference>
<proteinExistence type="inferred from homology"/>
<dbReference type="SUPFAM" id="SSF53218">
    <property type="entry name" value="Molybdenum cofactor biosynthesis proteins"/>
    <property type="match status" value="1"/>
</dbReference>
<dbReference type="PANTHER" id="PTHR13939">
    <property type="entry name" value="NICOTINAMIDE-NUCLEOTIDE AMIDOHYDROLASE PNCC"/>
    <property type="match status" value="1"/>
</dbReference>
<dbReference type="Gene3D" id="3.40.980.10">
    <property type="entry name" value="MoaB/Mog-like domain"/>
    <property type="match status" value="1"/>
</dbReference>
<dbReference type="InterPro" id="IPR036653">
    <property type="entry name" value="CinA-like_C"/>
</dbReference>
<dbReference type="InterPro" id="IPR041424">
    <property type="entry name" value="CinA_KH"/>
</dbReference>
<dbReference type="Pfam" id="PF00994">
    <property type="entry name" value="MoCF_biosynth"/>
    <property type="match status" value="1"/>
</dbReference>
<reference evidence="3" key="1">
    <citation type="submission" date="2020-11" db="EMBL/GenBank/DDBJ databases">
        <title>Genome seq and assembly of Planobacterium sp.</title>
        <authorList>
            <person name="Chhetri G."/>
        </authorList>
    </citation>
    <scope>NUCLEOTIDE SEQUENCE</scope>
    <source>
        <strain evidence="3">GCR5</strain>
    </source>
</reference>
<dbReference type="SUPFAM" id="SSF142433">
    <property type="entry name" value="CinA-like"/>
    <property type="match status" value="1"/>
</dbReference>
<dbReference type="InterPro" id="IPR001453">
    <property type="entry name" value="MoaB/Mog_dom"/>
</dbReference>
<gene>
    <name evidence="3" type="ORF">IC612_02385</name>
</gene>
<dbReference type="NCBIfam" id="TIGR00199">
    <property type="entry name" value="PncC_domain"/>
    <property type="match status" value="1"/>
</dbReference>
<dbReference type="HAMAP" id="MF_00226_B">
    <property type="entry name" value="CinA_B"/>
    <property type="match status" value="1"/>
</dbReference>
<dbReference type="NCBIfam" id="TIGR00200">
    <property type="entry name" value="cinA_nterm"/>
    <property type="match status" value="1"/>
</dbReference>
<sequence>MKASILIIGDEVLAGATQDTNSGFIALELRKWGVDIDRILTVSDEVSTIKQALEFCFQTSELVISTGGIGPTKDDKTKSAISQFFRTELVFDSGTYSHLKELFRQRNRLELLEMNRGQAMVFSDAQVLLNRYGTAPGQVISKNGRTAVVLPGVPYEVKPLIKENLPTILKRYGLNTQFYTRTVSVVGIPESKLAQILEDWELRLPANTTLSYLPVGNRIKLRLTAKGPVAMELEKQLEYHISMLQTLIGPNIIGKHKDKIEDILKDVILEKSLSLSVAESCTGGLLSGLITSVSGSSSYFKGGVVAYEAAQKSRILNVQEHTIATCTTVSPEVASQMAEGCRHLFNSSVSIATTGVAGPLSDSYNNPIGLAYIAVSTSQGTSVEKVHLSHLDREDFMRFISQRALQFLIQVLQK</sequence>
<dbReference type="PANTHER" id="PTHR13939:SF0">
    <property type="entry name" value="NMN AMIDOHYDROLASE-LIKE PROTEIN YFAY"/>
    <property type="match status" value="1"/>
</dbReference>
<comment type="similarity">
    <text evidence="1">Belongs to the CinA family.</text>
</comment>
<comment type="caution">
    <text evidence="3">The sequence shown here is derived from an EMBL/GenBank/DDBJ whole genome shotgun (WGS) entry which is preliminary data.</text>
</comment>
<protein>
    <recommendedName>
        <fullName evidence="1">CinA-like protein</fullName>
    </recommendedName>
</protein>
<dbReference type="SMART" id="SM00852">
    <property type="entry name" value="MoCF_biosynth"/>
    <property type="match status" value="1"/>
</dbReference>
<name>A0A930YUK2_9FLAO</name>
<dbReference type="InterPro" id="IPR036425">
    <property type="entry name" value="MoaB/Mog-like_dom_sf"/>
</dbReference>
<evidence type="ECO:0000313" key="4">
    <source>
        <dbReference type="Proteomes" id="UP000694480"/>
    </source>
</evidence>
<evidence type="ECO:0000313" key="3">
    <source>
        <dbReference type="EMBL" id="MBF5026644.1"/>
    </source>
</evidence>
<keyword evidence="4" id="KW-1185">Reference proteome</keyword>
<dbReference type="EMBL" id="JADKYY010000002">
    <property type="protein sequence ID" value="MBF5026644.1"/>
    <property type="molecule type" value="Genomic_DNA"/>
</dbReference>
<evidence type="ECO:0000256" key="1">
    <source>
        <dbReference type="HAMAP-Rule" id="MF_00226"/>
    </source>
</evidence>
<feature type="domain" description="MoaB/Mog" evidence="2">
    <location>
        <begin position="4"/>
        <end position="171"/>
    </location>
</feature>
<organism evidence="3 4">
    <name type="scientific">Planobacterium oryzisoli</name>
    <dbReference type="NCBI Taxonomy" id="2771435"/>
    <lineage>
        <taxon>Bacteria</taxon>
        <taxon>Pseudomonadati</taxon>
        <taxon>Bacteroidota</taxon>
        <taxon>Flavobacteriia</taxon>
        <taxon>Flavobacteriales</taxon>
        <taxon>Weeksellaceae</taxon>
        <taxon>Chryseobacterium group</taxon>
        <taxon>Chryseobacterium</taxon>
    </lineage>
</organism>
<accession>A0A930YUK2</accession>
<dbReference type="InterPro" id="IPR008136">
    <property type="entry name" value="CinA_C"/>
</dbReference>
<dbReference type="CDD" id="cd00885">
    <property type="entry name" value="cinA"/>
    <property type="match status" value="1"/>
</dbReference>
<dbReference type="Pfam" id="PF18146">
    <property type="entry name" value="CinA_KH"/>
    <property type="match status" value="1"/>
</dbReference>
<evidence type="ECO:0000259" key="2">
    <source>
        <dbReference type="SMART" id="SM00852"/>
    </source>
</evidence>
<dbReference type="InterPro" id="IPR008135">
    <property type="entry name" value="Competence-induced_CinA"/>
</dbReference>
<dbReference type="PIRSF" id="PIRSF006728">
    <property type="entry name" value="CinA"/>
    <property type="match status" value="1"/>
</dbReference>
<dbReference type="InterPro" id="IPR050101">
    <property type="entry name" value="CinA"/>
</dbReference>
<dbReference type="AlphaFoldDB" id="A0A930YUK2"/>
<dbReference type="Proteomes" id="UP000694480">
    <property type="component" value="Unassembled WGS sequence"/>
</dbReference>
<dbReference type="Pfam" id="PF02464">
    <property type="entry name" value="CinA"/>
    <property type="match status" value="1"/>
</dbReference>